<feature type="domain" description="Metallo-beta-lactamase" evidence="16">
    <location>
        <begin position="77"/>
        <end position="243"/>
    </location>
</feature>
<proteinExistence type="inferred from homology"/>
<dbReference type="OrthoDB" id="5290005at2"/>
<sequence>MNISRLRPPGAWLLLLLGTACASTPPAPVPGTPASPSVSQPSASDETVLAEDVRIRRIAPGVWLHVTLAGEDWGRAPSNGLLVEEGDSTILVDTAWNARQTELLLAWAEDTLHRPVRAALVTHSHADRTGGMSALVARGVPVHASEDTARLTAGHGRPAPDQRLPETGTLGPLEVFFPGAGHSRDNLVVWLPAHRLLFGGCFVKDERARNLGNVEDADVAAWPASLERVRRRFPEVREVVPGHGLPGGPGLLAHTQALLREATASP</sequence>
<keyword evidence="9" id="KW-0574">Periplasm</keyword>
<dbReference type="GO" id="GO:0008270">
    <property type="term" value="F:zinc ion binding"/>
    <property type="evidence" value="ECO:0007669"/>
    <property type="project" value="InterPro"/>
</dbReference>
<comment type="catalytic activity">
    <reaction evidence="1 13">
        <text>a beta-lactam + H2O = a substituted beta-amino acid</text>
        <dbReference type="Rhea" id="RHEA:20401"/>
        <dbReference type="ChEBI" id="CHEBI:15377"/>
        <dbReference type="ChEBI" id="CHEBI:35627"/>
        <dbReference type="ChEBI" id="CHEBI:140347"/>
        <dbReference type="EC" id="3.5.2.6"/>
    </reaction>
</comment>
<dbReference type="InterPro" id="IPR058199">
    <property type="entry name" value="BlaB//VIM/IMP-1"/>
</dbReference>
<dbReference type="EMBL" id="MPIN01000001">
    <property type="protein sequence ID" value="OJH41719.1"/>
    <property type="molecule type" value="Genomic_DNA"/>
</dbReference>
<keyword evidence="11 13" id="KW-0862">Zinc</keyword>
<evidence type="ECO:0000256" key="10">
    <source>
        <dbReference type="ARBA" id="ARBA00022801"/>
    </source>
</evidence>
<dbReference type="EC" id="3.5.2.6" evidence="6 13"/>
<dbReference type="InterPro" id="IPR036866">
    <property type="entry name" value="RibonucZ/Hydroxyglut_hydro"/>
</dbReference>
<evidence type="ECO:0000313" key="17">
    <source>
        <dbReference type="EMBL" id="OJH41719.1"/>
    </source>
</evidence>
<evidence type="ECO:0000256" key="2">
    <source>
        <dbReference type="ARBA" id="ARBA00001947"/>
    </source>
</evidence>
<comment type="cofactor">
    <cofactor evidence="2 13">
        <name>Zn(2+)</name>
        <dbReference type="ChEBI" id="CHEBI:29105"/>
    </cofactor>
</comment>
<dbReference type="NCBIfam" id="NF033088">
    <property type="entry name" value="bla_subclass_B1"/>
    <property type="match status" value="1"/>
</dbReference>
<gene>
    <name evidence="17" type="ORF">BON30_00265</name>
</gene>
<dbReference type="InterPro" id="IPR001018">
    <property type="entry name" value="Beta-lactamase_class-B_CS"/>
</dbReference>
<evidence type="ECO:0000256" key="1">
    <source>
        <dbReference type="ARBA" id="ARBA00001526"/>
    </source>
</evidence>
<evidence type="ECO:0000256" key="3">
    <source>
        <dbReference type="ARBA" id="ARBA00004418"/>
    </source>
</evidence>
<evidence type="ECO:0000256" key="7">
    <source>
        <dbReference type="ARBA" id="ARBA00022723"/>
    </source>
</evidence>
<comment type="caution">
    <text evidence="17">The sequence shown here is derived from an EMBL/GenBank/DDBJ whole genome shotgun (WGS) entry which is preliminary data.</text>
</comment>
<dbReference type="AlphaFoldDB" id="A0A1L9BHL3"/>
<dbReference type="PROSITE" id="PS51257">
    <property type="entry name" value="PROKAR_LIPOPROTEIN"/>
    <property type="match status" value="1"/>
</dbReference>
<dbReference type="InterPro" id="IPR050855">
    <property type="entry name" value="NDM-1-like"/>
</dbReference>
<evidence type="ECO:0000256" key="9">
    <source>
        <dbReference type="ARBA" id="ARBA00022764"/>
    </source>
</evidence>
<evidence type="ECO:0000256" key="13">
    <source>
        <dbReference type="RuleBase" id="RU361140"/>
    </source>
</evidence>
<evidence type="ECO:0000256" key="6">
    <source>
        <dbReference type="ARBA" id="ARBA00012865"/>
    </source>
</evidence>
<dbReference type="SUPFAM" id="SSF56281">
    <property type="entry name" value="Metallo-hydrolase/oxidoreductase"/>
    <property type="match status" value="1"/>
</dbReference>
<accession>A0A1L9BHL3</accession>
<dbReference type="NCBIfam" id="NF012229">
    <property type="entry name" value="bla_class_B_core"/>
    <property type="match status" value="1"/>
</dbReference>
<keyword evidence="12 13" id="KW-0046">Antibiotic resistance</keyword>
<feature type="compositionally biased region" description="Low complexity" evidence="14">
    <location>
        <begin position="34"/>
        <end position="44"/>
    </location>
</feature>
<evidence type="ECO:0000259" key="16">
    <source>
        <dbReference type="SMART" id="SM00849"/>
    </source>
</evidence>
<dbReference type="GO" id="GO:0017001">
    <property type="term" value="P:antibiotic catabolic process"/>
    <property type="evidence" value="ECO:0007669"/>
    <property type="project" value="InterPro"/>
</dbReference>
<dbReference type="RefSeq" id="WP_071895737.1">
    <property type="nucleotide sequence ID" value="NZ_MPIN01000001.1"/>
</dbReference>
<dbReference type="InterPro" id="IPR001279">
    <property type="entry name" value="Metallo-B-lactamas"/>
</dbReference>
<dbReference type="GO" id="GO:0008800">
    <property type="term" value="F:beta-lactamase activity"/>
    <property type="evidence" value="ECO:0007669"/>
    <property type="project" value="UniProtKB-UniRule"/>
</dbReference>
<dbReference type="PROSITE" id="PS00744">
    <property type="entry name" value="BETA_LACTAMASE_B_2"/>
    <property type="match status" value="1"/>
</dbReference>
<dbReference type="Pfam" id="PF00753">
    <property type="entry name" value="Lactamase_B"/>
    <property type="match status" value="1"/>
</dbReference>
<reference evidence="17 18" key="2">
    <citation type="submission" date="2016-12" db="EMBL/GenBank/DDBJ databases">
        <title>Draft Genome Sequence of Cystobacter ferrugineus Strain Cbfe23.</title>
        <authorList>
            <person name="Akbar S."/>
            <person name="Dowd S.E."/>
            <person name="Stevens D.C."/>
        </authorList>
    </citation>
    <scope>NUCLEOTIDE SEQUENCE [LARGE SCALE GENOMIC DNA]</scope>
    <source>
        <strain evidence="17 18">Cbfe23</strain>
    </source>
</reference>
<dbReference type="Proteomes" id="UP000182229">
    <property type="component" value="Unassembled WGS sequence"/>
</dbReference>
<evidence type="ECO:0000256" key="11">
    <source>
        <dbReference type="ARBA" id="ARBA00022833"/>
    </source>
</evidence>
<keyword evidence="7 13" id="KW-0479">Metal-binding</keyword>
<dbReference type="SMART" id="SM00849">
    <property type="entry name" value="Lactamase_B"/>
    <property type="match status" value="1"/>
</dbReference>
<keyword evidence="10 13" id="KW-0378">Hydrolase</keyword>
<evidence type="ECO:0000256" key="5">
    <source>
        <dbReference type="ARBA" id="ARBA00011245"/>
    </source>
</evidence>
<dbReference type="PANTHER" id="PTHR42951">
    <property type="entry name" value="METALLO-BETA-LACTAMASE DOMAIN-CONTAINING"/>
    <property type="match status" value="1"/>
</dbReference>
<dbReference type="PROSITE" id="PS00743">
    <property type="entry name" value="BETA_LACTAMASE_B_1"/>
    <property type="match status" value="1"/>
</dbReference>
<name>A0A1L9BHL3_9BACT</name>
<evidence type="ECO:0000313" key="18">
    <source>
        <dbReference type="Proteomes" id="UP000182229"/>
    </source>
</evidence>
<evidence type="ECO:0000256" key="12">
    <source>
        <dbReference type="ARBA" id="ARBA00023251"/>
    </source>
</evidence>
<evidence type="ECO:0000256" key="15">
    <source>
        <dbReference type="SAM" id="SignalP"/>
    </source>
</evidence>
<comment type="subunit">
    <text evidence="5">Monomer.</text>
</comment>
<dbReference type="Gene3D" id="3.60.15.10">
    <property type="entry name" value="Ribonuclease Z/Hydroxyacylglutathione hydrolase-like"/>
    <property type="match status" value="1"/>
</dbReference>
<keyword evidence="8 15" id="KW-0732">Signal</keyword>
<feature type="chain" id="PRO_5013018922" description="Beta-lactamase" evidence="15">
    <location>
        <begin position="23"/>
        <end position="266"/>
    </location>
</feature>
<feature type="signal peptide" evidence="15">
    <location>
        <begin position="1"/>
        <end position="22"/>
    </location>
</feature>
<comment type="subcellular location">
    <subcellularLocation>
        <location evidence="3">Periplasm</location>
    </subcellularLocation>
</comment>
<organism evidence="17 18">
    <name type="scientific">Cystobacter ferrugineus</name>
    <dbReference type="NCBI Taxonomy" id="83449"/>
    <lineage>
        <taxon>Bacteria</taxon>
        <taxon>Pseudomonadati</taxon>
        <taxon>Myxococcota</taxon>
        <taxon>Myxococcia</taxon>
        <taxon>Myxococcales</taxon>
        <taxon>Cystobacterineae</taxon>
        <taxon>Archangiaceae</taxon>
        <taxon>Cystobacter</taxon>
    </lineage>
</organism>
<dbReference type="STRING" id="83449.BON30_00265"/>
<dbReference type="PANTHER" id="PTHR42951:SF4">
    <property type="entry name" value="ACYL-COENZYME A THIOESTERASE MBLAC2"/>
    <property type="match status" value="1"/>
</dbReference>
<protein>
    <recommendedName>
        <fullName evidence="6 13">Beta-lactamase</fullName>
        <ecNumber evidence="6 13">3.5.2.6</ecNumber>
    </recommendedName>
</protein>
<evidence type="ECO:0000256" key="4">
    <source>
        <dbReference type="ARBA" id="ARBA00005250"/>
    </source>
</evidence>
<feature type="region of interest" description="Disordered" evidence="14">
    <location>
        <begin position="26"/>
        <end position="45"/>
    </location>
</feature>
<evidence type="ECO:0000256" key="8">
    <source>
        <dbReference type="ARBA" id="ARBA00022729"/>
    </source>
</evidence>
<comment type="similarity">
    <text evidence="4 13">Belongs to the metallo-beta-lactamase superfamily. Class-B beta-lactamase family.</text>
</comment>
<evidence type="ECO:0000256" key="14">
    <source>
        <dbReference type="SAM" id="MobiDB-lite"/>
    </source>
</evidence>
<reference evidence="18" key="1">
    <citation type="submission" date="2016-11" db="EMBL/GenBank/DDBJ databases">
        <authorList>
            <person name="Shukria A."/>
            <person name="Stevens D.C."/>
        </authorList>
    </citation>
    <scope>NUCLEOTIDE SEQUENCE [LARGE SCALE GENOMIC DNA]</scope>
    <source>
        <strain evidence="18">Cbfe23</strain>
    </source>
</reference>
<keyword evidence="18" id="KW-1185">Reference proteome</keyword>
<dbReference type="GO" id="GO:0046677">
    <property type="term" value="P:response to antibiotic"/>
    <property type="evidence" value="ECO:0007669"/>
    <property type="project" value="UniProtKB-UniRule"/>
</dbReference>
<dbReference type="GO" id="GO:0042597">
    <property type="term" value="C:periplasmic space"/>
    <property type="evidence" value="ECO:0007669"/>
    <property type="project" value="UniProtKB-SubCell"/>
</dbReference>